<gene>
    <name evidence="1" type="ORF">LC20_05201</name>
</gene>
<accession>A0A7U4GJ11</accession>
<dbReference type="Proteomes" id="UP000230961">
    <property type="component" value="Chromosome"/>
</dbReference>
<protein>
    <submittedName>
        <fullName evidence="1">Uncharacterized protein</fullName>
    </submittedName>
</protein>
<name>A0A7U4GJ11_YEREN</name>
<dbReference type="KEGG" id="yel:LC20_05201"/>
<evidence type="ECO:0000313" key="1">
    <source>
        <dbReference type="EMBL" id="AHM76452.2"/>
    </source>
</evidence>
<evidence type="ECO:0000313" key="2">
    <source>
        <dbReference type="Proteomes" id="UP000230961"/>
    </source>
</evidence>
<dbReference type="AlphaFoldDB" id="A0A7U4GJ11"/>
<sequence length="235" mass="26352">MKSFQKMNEFERVATLPSITIDELAKCLVGISPNTAKKNIKQDKLEIITHINMRMTRTLEEIFKAHEIPRVTRYGQFKAVPHPVSSDERIITDIICSTGFNCRDDEDTPEAILERCKTAVSNIAINNKTRVLLPFIGGEAEELGKRIISNNRGLYKKDEEIVNLNKLLGIVVDLLAQEKNKKNPSKGIKKDSAVCVEHIKEAIDEYIAKNDISSDGLRASSLRAKLSSALKAIYD</sequence>
<dbReference type="EMBL" id="CP007448">
    <property type="protein sequence ID" value="AHM76452.2"/>
    <property type="molecule type" value="Genomic_DNA"/>
</dbReference>
<organism evidence="1 2">
    <name type="scientific">Yersinia enterocolitica LC20</name>
    <dbReference type="NCBI Taxonomy" id="1443113"/>
    <lineage>
        <taxon>Bacteria</taxon>
        <taxon>Pseudomonadati</taxon>
        <taxon>Pseudomonadota</taxon>
        <taxon>Gammaproteobacteria</taxon>
        <taxon>Enterobacterales</taxon>
        <taxon>Yersiniaceae</taxon>
        <taxon>Yersinia</taxon>
    </lineage>
</organism>
<reference evidence="1 2" key="1">
    <citation type="submission" date="2017-11" db="EMBL/GenBank/DDBJ databases">
        <title>The complete genome sequence and comparative genome analysis of Yersinia enterocolitica strain LC20.</title>
        <authorList>
            <person name="Shi G."/>
            <person name="Su M."/>
            <person name="Liang J."/>
            <person name="Gu W."/>
            <person name="Xiao Y."/>
            <person name="Zhang Z."/>
            <person name="Qiu H."/>
            <person name="Duan R."/>
            <person name="Zhang Z."/>
            <person name="Li Y."/>
            <person name="Zhang X."/>
            <person name="Ling Y."/>
            <person name="Song L."/>
            <person name="Chen M."/>
            <person name="Zhao Y."/>
            <person name="Wu J."/>
            <person name="Jing H."/>
            <person name="Xiao J."/>
            <person name="Wang X."/>
        </authorList>
    </citation>
    <scope>NUCLEOTIDE SEQUENCE [LARGE SCALE GENOMIC DNA]</scope>
    <source>
        <strain evidence="1 2">LC20</strain>
    </source>
</reference>
<proteinExistence type="predicted"/>